<reference evidence="1 2" key="1">
    <citation type="submission" date="2020-01" db="EMBL/GenBank/DDBJ databases">
        <title>Complete genome sequence of Chitinophaga sp. H33E-04 isolated from quinoa roots.</title>
        <authorList>
            <person name="Weon H.-Y."/>
            <person name="Lee S.A."/>
        </authorList>
    </citation>
    <scope>NUCLEOTIDE SEQUENCE [LARGE SCALE GENOMIC DNA]</scope>
    <source>
        <strain evidence="1 2">H33E-04</strain>
    </source>
</reference>
<accession>A0A6B9ZFU1</accession>
<dbReference type="AlphaFoldDB" id="A0A6B9ZFU1"/>
<name>A0A6B9ZFU1_9BACT</name>
<organism evidence="1 2">
    <name type="scientific">Chitinophaga agri</name>
    <dbReference type="NCBI Taxonomy" id="2703787"/>
    <lineage>
        <taxon>Bacteria</taxon>
        <taxon>Pseudomonadati</taxon>
        <taxon>Bacteroidota</taxon>
        <taxon>Chitinophagia</taxon>
        <taxon>Chitinophagales</taxon>
        <taxon>Chitinophagaceae</taxon>
        <taxon>Chitinophaga</taxon>
    </lineage>
</organism>
<dbReference type="RefSeq" id="WP_162332940.1">
    <property type="nucleotide sequence ID" value="NZ_CP048113.1"/>
</dbReference>
<protein>
    <submittedName>
        <fullName evidence="1">6-bladed beta-propeller</fullName>
    </submittedName>
</protein>
<gene>
    <name evidence="1" type="ORF">GWR21_17185</name>
</gene>
<sequence length="405" mass="46699">MKLPILLLCMYVIMPIAYSQQKLRLDPAEAVGGRVSQYLDTVEYITFEQTPKSIFGQINQLEITDKYYVILDWDTKCVLIFTKAGRFHAKIEGQKLNPQHPNFYNFNLDKTTGILEIPYYEDLYYFDLDGKMIRHEKTSLAANLGLKVKLGGDYNGYYRFEPSMPISAAHDSVGYRLTVTQGKTIIGKYLSYKIGLRYYDSFGSQMHSDFYPIPGNDSSTYFVREFDLSVYLITPHTFGQAYQFVFPAGLGLPLNFVSDTSYESKRMKYLNANRNHVYKIGNFYKQGDYLFFKTILNNYTSPSYLYSLSSQKLILIDKIVSDSSSYFLPLTDAEIGGTDFLNGGIIQFDGNYLYATYASLGLFFQYEVTKNKHPHYPPRLLSYFKNKRNQKGNPVLVKFKFKQGL</sequence>
<keyword evidence="2" id="KW-1185">Reference proteome</keyword>
<evidence type="ECO:0000313" key="2">
    <source>
        <dbReference type="Proteomes" id="UP000476411"/>
    </source>
</evidence>
<dbReference type="KEGG" id="chih:GWR21_17185"/>
<proteinExistence type="predicted"/>
<dbReference type="Proteomes" id="UP000476411">
    <property type="component" value="Chromosome"/>
</dbReference>
<dbReference type="EMBL" id="CP048113">
    <property type="protein sequence ID" value="QHS61268.1"/>
    <property type="molecule type" value="Genomic_DNA"/>
</dbReference>
<dbReference type="Pfam" id="PF17170">
    <property type="entry name" value="DUF5128"/>
    <property type="match status" value="1"/>
</dbReference>
<evidence type="ECO:0000313" key="1">
    <source>
        <dbReference type="EMBL" id="QHS61268.1"/>
    </source>
</evidence>